<gene>
    <name evidence="7" type="ORF">MNB_SM-3-809</name>
</gene>
<proteinExistence type="inferred from homology"/>
<dbReference type="Gene3D" id="3.30.450.290">
    <property type="match status" value="1"/>
</dbReference>
<evidence type="ECO:0000259" key="6">
    <source>
        <dbReference type="PROSITE" id="PS50885"/>
    </source>
</evidence>
<keyword evidence="3" id="KW-0175">Coiled coil</keyword>
<evidence type="ECO:0000256" key="4">
    <source>
        <dbReference type="SAM" id="Phobius"/>
    </source>
</evidence>
<dbReference type="GO" id="GO:0006935">
    <property type="term" value="P:chemotaxis"/>
    <property type="evidence" value="ECO:0007669"/>
    <property type="project" value="InterPro"/>
</dbReference>
<feature type="coiled-coil region" evidence="3">
    <location>
        <begin position="300"/>
        <end position="362"/>
    </location>
</feature>
<name>A0A1W1D5I3_9ZZZZ</name>
<dbReference type="SMART" id="SM00283">
    <property type="entry name" value="MA"/>
    <property type="match status" value="1"/>
</dbReference>
<evidence type="ECO:0000259" key="5">
    <source>
        <dbReference type="PROSITE" id="PS50111"/>
    </source>
</evidence>
<sequence>MLTSVKSKVIVTILGFSILSSIFVSIYLVNTLEKFSKDATNHSIKMLSDSIFQTMTTSMMLGDPNIVKQTQKMAKDIEGIKELHIYQSKAVKELFKEEKSYTTNATILDVLKNQTTKIIETKTGTQHTLRIIKPMIAQKRCLSCHYNAKEGYTLGALEVEVSLQAMDKKIVSANKTLVIAFVIGVIVFIIIMMAFFLKEILHPLSQLREKISALVSGDKDLTKRLEYQDGNEFGDTAKEVNKLIQSIQTTFQHIKVSAQENAEVAVEIKNASDVIYKSTHQEYKIVESAKSKTNSIQEIIAETIQAAQKTKETVVQTENELEIARQSLGVLSSKVTSFVESENELSEELNSLKNDADEVKNVLNIIKDIAEQTNLLSLNAAIEAARAGEHGRGFAVVADEVRKLAERTQKGLVEIEMSVNTIVQAINDVSDKMNKNATDIEKLSNISTSVDEKIDGAVEVVHKSVEDAKASIEDSTRMSQHIQEILKNIDDISTLSTTNNTSAKSIKDELEKLVEVASKLQAMVNEYKS</sequence>
<dbReference type="InterPro" id="IPR004089">
    <property type="entry name" value="MCPsignal_dom"/>
</dbReference>
<dbReference type="GO" id="GO:0007165">
    <property type="term" value="P:signal transduction"/>
    <property type="evidence" value="ECO:0007669"/>
    <property type="project" value="UniProtKB-KW"/>
</dbReference>
<dbReference type="Pfam" id="PF21563">
    <property type="entry name" value="Mcp40H-20_sensor"/>
    <property type="match status" value="1"/>
</dbReference>
<protein>
    <submittedName>
        <fullName evidence="7">Methyl-accepting chemotaxis sensory transducer</fullName>
    </submittedName>
</protein>
<evidence type="ECO:0000256" key="2">
    <source>
        <dbReference type="ARBA" id="ARBA00029447"/>
    </source>
</evidence>
<dbReference type="SMART" id="SM00304">
    <property type="entry name" value="HAMP"/>
    <property type="match status" value="1"/>
</dbReference>
<dbReference type="AlphaFoldDB" id="A0A1W1D5I3"/>
<dbReference type="InterPro" id="IPR004090">
    <property type="entry name" value="Chemotax_Me-accpt_rcpt"/>
</dbReference>
<dbReference type="PANTHER" id="PTHR32089">
    <property type="entry name" value="METHYL-ACCEPTING CHEMOTAXIS PROTEIN MCPB"/>
    <property type="match status" value="1"/>
</dbReference>
<dbReference type="PROSITE" id="PS50111">
    <property type="entry name" value="CHEMOTAXIS_TRANSDUC_2"/>
    <property type="match status" value="1"/>
</dbReference>
<organism evidence="7">
    <name type="scientific">hydrothermal vent metagenome</name>
    <dbReference type="NCBI Taxonomy" id="652676"/>
    <lineage>
        <taxon>unclassified sequences</taxon>
        <taxon>metagenomes</taxon>
        <taxon>ecological metagenomes</taxon>
    </lineage>
</organism>
<dbReference type="PRINTS" id="PR00260">
    <property type="entry name" value="CHEMTRNSDUCR"/>
</dbReference>
<dbReference type="InterPro" id="IPR003660">
    <property type="entry name" value="HAMP_dom"/>
</dbReference>
<dbReference type="PROSITE" id="PS50885">
    <property type="entry name" value="HAMP"/>
    <property type="match status" value="1"/>
</dbReference>
<feature type="transmembrane region" description="Helical" evidence="4">
    <location>
        <begin position="176"/>
        <end position="197"/>
    </location>
</feature>
<dbReference type="EMBL" id="FPHP01000048">
    <property type="protein sequence ID" value="SFV75879.1"/>
    <property type="molecule type" value="Genomic_DNA"/>
</dbReference>
<keyword evidence="4" id="KW-0812">Transmembrane</keyword>
<dbReference type="Pfam" id="PF00015">
    <property type="entry name" value="MCPsignal"/>
    <property type="match status" value="1"/>
</dbReference>
<dbReference type="Pfam" id="PF00672">
    <property type="entry name" value="HAMP"/>
    <property type="match status" value="1"/>
</dbReference>
<dbReference type="SUPFAM" id="SSF58104">
    <property type="entry name" value="Methyl-accepting chemotaxis protein (MCP) signaling domain"/>
    <property type="match status" value="1"/>
</dbReference>
<reference evidence="7" key="1">
    <citation type="submission" date="2016-10" db="EMBL/GenBank/DDBJ databases">
        <authorList>
            <person name="de Groot N.N."/>
        </authorList>
    </citation>
    <scope>NUCLEOTIDE SEQUENCE</scope>
</reference>
<keyword evidence="4" id="KW-0472">Membrane</keyword>
<dbReference type="PANTHER" id="PTHR32089:SF112">
    <property type="entry name" value="LYSOZYME-LIKE PROTEIN-RELATED"/>
    <property type="match status" value="1"/>
</dbReference>
<dbReference type="GO" id="GO:0004888">
    <property type="term" value="F:transmembrane signaling receptor activity"/>
    <property type="evidence" value="ECO:0007669"/>
    <property type="project" value="InterPro"/>
</dbReference>
<feature type="transmembrane region" description="Helical" evidence="4">
    <location>
        <begin position="12"/>
        <end position="29"/>
    </location>
</feature>
<feature type="domain" description="HAMP" evidence="6">
    <location>
        <begin position="198"/>
        <end position="252"/>
    </location>
</feature>
<evidence type="ECO:0000313" key="7">
    <source>
        <dbReference type="EMBL" id="SFV75879.1"/>
    </source>
</evidence>
<evidence type="ECO:0000256" key="1">
    <source>
        <dbReference type="ARBA" id="ARBA00023224"/>
    </source>
</evidence>
<keyword evidence="1" id="KW-0807">Transducer</keyword>
<dbReference type="InterPro" id="IPR048904">
    <property type="entry name" value="Mcp40H-20-like_sensor"/>
</dbReference>
<dbReference type="Gene3D" id="1.10.287.950">
    <property type="entry name" value="Methyl-accepting chemotaxis protein"/>
    <property type="match status" value="1"/>
</dbReference>
<accession>A0A1W1D5I3</accession>
<comment type="similarity">
    <text evidence="2">Belongs to the methyl-accepting chemotaxis (MCP) protein family.</text>
</comment>
<keyword evidence="4" id="KW-1133">Transmembrane helix</keyword>
<evidence type="ECO:0000256" key="3">
    <source>
        <dbReference type="SAM" id="Coils"/>
    </source>
</evidence>
<feature type="domain" description="Methyl-accepting transducer" evidence="5">
    <location>
        <begin position="257"/>
        <end position="493"/>
    </location>
</feature>
<dbReference type="GO" id="GO:0016020">
    <property type="term" value="C:membrane"/>
    <property type="evidence" value="ECO:0007669"/>
    <property type="project" value="InterPro"/>
</dbReference>